<evidence type="ECO:0008006" key="3">
    <source>
        <dbReference type="Google" id="ProtNLM"/>
    </source>
</evidence>
<evidence type="ECO:0000313" key="1">
    <source>
        <dbReference type="EMBL" id="GAA0706050.1"/>
    </source>
</evidence>
<dbReference type="EMBL" id="BAAAEU010000001">
    <property type="protein sequence ID" value="GAA0706050.1"/>
    <property type="molecule type" value="Genomic_DNA"/>
</dbReference>
<proteinExistence type="predicted"/>
<gene>
    <name evidence="1" type="ORF">GCM10009105_03970</name>
</gene>
<sequence>MQTLNADLLSHDSATSTLERWCAAHRLAEPARIFARRVRGEEKPIPKELRSRLGIDDGEPLAYRQVQLVCGEHVLSEADNWYVPARLSADMNRRLDSSDEPFGKVVKALGFQRRTLAADMLWSPLPPGWEMSEAAGEQARLRIPHALLRHEAILYTSAQQPFSAVVETYTNQLLDFGPWRTYLAARADP</sequence>
<comment type="caution">
    <text evidence="1">The sequence shown here is derived from an EMBL/GenBank/DDBJ whole genome shotgun (WGS) entry which is preliminary data.</text>
</comment>
<organism evidence="1 2">
    <name type="scientific">Dokdonella soli</name>
    <dbReference type="NCBI Taxonomy" id="529810"/>
    <lineage>
        <taxon>Bacteria</taxon>
        <taxon>Pseudomonadati</taxon>
        <taxon>Pseudomonadota</taxon>
        <taxon>Gammaproteobacteria</taxon>
        <taxon>Lysobacterales</taxon>
        <taxon>Rhodanobacteraceae</taxon>
        <taxon>Dokdonella</taxon>
    </lineage>
</organism>
<dbReference type="InterPro" id="IPR028978">
    <property type="entry name" value="Chorismate_lyase_/UTRA_dom_sf"/>
</dbReference>
<protein>
    <recommendedName>
        <fullName evidence="3">Chorismate lyase</fullName>
    </recommendedName>
</protein>
<keyword evidence="2" id="KW-1185">Reference proteome</keyword>
<accession>A0ABP3TI69</accession>
<reference evidence="2" key="1">
    <citation type="journal article" date="2019" name="Int. J. Syst. Evol. Microbiol.">
        <title>The Global Catalogue of Microorganisms (GCM) 10K type strain sequencing project: providing services to taxonomists for standard genome sequencing and annotation.</title>
        <authorList>
            <consortium name="The Broad Institute Genomics Platform"/>
            <consortium name="The Broad Institute Genome Sequencing Center for Infectious Disease"/>
            <person name="Wu L."/>
            <person name="Ma J."/>
        </authorList>
    </citation>
    <scope>NUCLEOTIDE SEQUENCE [LARGE SCALE GENOMIC DNA]</scope>
    <source>
        <strain evidence="2">JCM 15421</strain>
    </source>
</reference>
<dbReference type="Proteomes" id="UP001501523">
    <property type="component" value="Unassembled WGS sequence"/>
</dbReference>
<dbReference type="SUPFAM" id="SSF64288">
    <property type="entry name" value="Chorismate lyase-like"/>
    <property type="match status" value="1"/>
</dbReference>
<dbReference type="Gene3D" id="3.40.1410.10">
    <property type="entry name" value="Chorismate lyase-like"/>
    <property type="match status" value="1"/>
</dbReference>
<name>A0ABP3TI69_9GAMM</name>
<evidence type="ECO:0000313" key="2">
    <source>
        <dbReference type="Proteomes" id="UP001501523"/>
    </source>
</evidence>